<dbReference type="GO" id="GO:0005737">
    <property type="term" value="C:cytoplasm"/>
    <property type="evidence" value="ECO:0007669"/>
    <property type="project" value="InterPro"/>
</dbReference>
<sequence length="569" mass="63864">MADSIVSRVFQELERIVQGALVRVGLNEEKNHVKLIKKTRHLKSGDVFIPTGILRLNDAKKTEILEFLEQSSEKLKEKFIKKVFADKFSILTFHLDRVQFCRAVFKEVQDLAGKYGHTKKKINTSVYINAVNKEGADGKNSLTDLRLEVTRCHVQQLLAANGYLVSQTVHNDSNLVLGTTKVISTENTCEETVRLQTSELERRFMEKARLLALSSLTDEQQQKRHVHGEASASVTGCTVRDGDTESTVILDVEQMSLNNQQVTEGEGLVGNIGTVTVVRDGKPTYILKEAIRLAEFLENKQCCYCVHVVPQNQVFTQQQILLTLAALSDQQYQQSLLVVGPVVAKHAETADSKLCIETADAFYERRLQQMKDASEIRNGCESSDHRQIELLTSASIKLDLLANTCHNSLHLDASSTDCGAESRMGAFVLYNVARLATLMSRFNQSVQKGIYPPLPPLEDIDLNLLREEEDWELVYLYVAAFPDVLRQSVEEVFPKDGKYLAKIHTHKVTSFIIALTKCVSAHYSRYHVLTGGESHLLPLMYARLYLLKSVHQVSLNSLQLVGVEALSFL</sequence>
<dbReference type="PANTHER" id="PTHR16043">
    <property type="entry name" value="DALRD3 PROTEIN"/>
    <property type="match status" value="1"/>
</dbReference>
<dbReference type="GO" id="GO:0000049">
    <property type="term" value="F:tRNA binding"/>
    <property type="evidence" value="ECO:0007669"/>
    <property type="project" value="TreeGrafter"/>
</dbReference>
<dbReference type="GO" id="GO:0006420">
    <property type="term" value="P:arginyl-tRNA aminoacylation"/>
    <property type="evidence" value="ECO:0007669"/>
    <property type="project" value="InterPro"/>
</dbReference>
<dbReference type="SMART" id="SM00836">
    <property type="entry name" value="DALR_1"/>
    <property type="match status" value="1"/>
</dbReference>
<keyword evidence="3" id="KW-1185">Reference proteome</keyword>
<dbReference type="GO" id="GO:0005524">
    <property type="term" value="F:ATP binding"/>
    <property type="evidence" value="ECO:0007669"/>
    <property type="project" value="InterPro"/>
</dbReference>
<dbReference type="AlphaFoldDB" id="A0A8S3Z4A0"/>
<dbReference type="Gene3D" id="1.10.730.10">
    <property type="entry name" value="Isoleucyl-tRNA Synthetase, Domain 1"/>
    <property type="match status" value="1"/>
</dbReference>
<dbReference type="OrthoDB" id="9990834at2759"/>
<evidence type="ECO:0000259" key="1">
    <source>
        <dbReference type="SMART" id="SM00836"/>
    </source>
</evidence>
<dbReference type="GO" id="GO:0004814">
    <property type="term" value="F:arginine-tRNA ligase activity"/>
    <property type="evidence" value="ECO:0007669"/>
    <property type="project" value="InterPro"/>
</dbReference>
<name>A0A8S3Z4A0_9EUPU</name>
<dbReference type="InterPro" id="IPR009080">
    <property type="entry name" value="tRNAsynth_Ia_anticodon-bd"/>
</dbReference>
<dbReference type="SUPFAM" id="SSF47323">
    <property type="entry name" value="Anticodon-binding domain of a subclass of class I aminoacyl-tRNA synthetases"/>
    <property type="match status" value="1"/>
</dbReference>
<dbReference type="GO" id="GO:0106217">
    <property type="term" value="P:tRNA C3-cytosine methylation"/>
    <property type="evidence" value="ECO:0007669"/>
    <property type="project" value="TreeGrafter"/>
</dbReference>
<dbReference type="Pfam" id="PF05746">
    <property type="entry name" value="DALR_1"/>
    <property type="match status" value="1"/>
</dbReference>
<dbReference type="InterPro" id="IPR036695">
    <property type="entry name" value="Arg-tRNA-synth_N_sf"/>
</dbReference>
<organism evidence="2 3">
    <name type="scientific">Candidula unifasciata</name>
    <dbReference type="NCBI Taxonomy" id="100452"/>
    <lineage>
        <taxon>Eukaryota</taxon>
        <taxon>Metazoa</taxon>
        <taxon>Spiralia</taxon>
        <taxon>Lophotrochozoa</taxon>
        <taxon>Mollusca</taxon>
        <taxon>Gastropoda</taxon>
        <taxon>Heterobranchia</taxon>
        <taxon>Euthyneura</taxon>
        <taxon>Panpulmonata</taxon>
        <taxon>Eupulmonata</taxon>
        <taxon>Stylommatophora</taxon>
        <taxon>Helicina</taxon>
        <taxon>Helicoidea</taxon>
        <taxon>Geomitridae</taxon>
        <taxon>Candidula</taxon>
    </lineage>
</organism>
<evidence type="ECO:0000313" key="3">
    <source>
        <dbReference type="Proteomes" id="UP000678393"/>
    </source>
</evidence>
<dbReference type="Proteomes" id="UP000678393">
    <property type="component" value="Unassembled WGS sequence"/>
</dbReference>
<feature type="domain" description="DALR anticodon binding" evidence="1">
    <location>
        <begin position="428"/>
        <end position="569"/>
    </location>
</feature>
<gene>
    <name evidence="2" type="ORF">CUNI_LOCUS7569</name>
</gene>
<reference evidence="2" key="1">
    <citation type="submission" date="2021-04" db="EMBL/GenBank/DDBJ databases">
        <authorList>
            <consortium name="Molecular Ecology Group"/>
        </authorList>
    </citation>
    <scope>NUCLEOTIDE SEQUENCE</scope>
</reference>
<dbReference type="InterPro" id="IPR037380">
    <property type="entry name" value="DALRD3"/>
</dbReference>
<dbReference type="InterPro" id="IPR008909">
    <property type="entry name" value="DALR_anticod-bd"/>
</dbReference>
<comment type="caution">
    <text evidence="2">The sequence shown here is derived from an EMBL/GenBank/DDBJ whole genome shotgun (WGS) entry which is preliminary data.</text>
</comment>
<dbReference type="EMBL" id="CAJHNH020001209">
    <property type="protein sequence ID" value="CAG5122011.1"/>
    <property type="molecule type" value="Genomic_DNA"/>
</dbReference>
<dbReference type="Gene3D" id="3.30.1360.70">
    <property type="entry name" value="Arginyl tRNA synthetase N-terminal domain"/>
    <property type="match status" value="1"/>
</dbReference>
<proteinExistence type="predicted"/>
<dbReference type="PANTHER" id="PTHR16043:SF1">
    <property type="entry name" value="DALR ANTICODON-BINDING DOMAIN-CONTAINING PROTEIN 3"/>
    <property type="match status" value="1"/>
</dbReference>
<accession>A0A8S3Z4A0</accession>
<protein>
    <recommendedName>
        <fullName evidence="1">DALR anticodon binding domain-containing protein</fullName>
    </recommendedName>
</protein>
<evidence type="ECO:0000313" key="2">
    <source>
        <dbReference type="EMBL" id="CAG5122011.1"/>
    </source>
</evidence>